<evidence type="ECO:0000256" key="1">
    <source>
        <dbReference type="ARBA" id="ARBA00004123"/>
    </source>
</evidence>
<dbReference type="PANTHER" id="PTHR12628:SF10">
    <property type="entry name" value="HOMEOBOX DOMAIN-CONTAINING PROTEIN"/>
    <property type="match status" value="1"/>
</dbReference>
<organism evidence="4 5">
    <name type="scientific">Quercus suber</name>
    <name type="common">Cork oak</name>
    <dbReference type="NCBI Taxonomy" id="58331"/>
    <lineage>
        <taxon>Eukaryota</taxon>
        <taxon>Viridiplantae</taxon>
        <taxon>Streptophyta</taxon>
        <taxon>Embryophyta</taxon>
        <taxon>Tracheophyta</taxon>
        <taxon>Spermatophyta</taxon>
        <taxon>Magnoliopsida</taxon>
        <taxon>eudicotyledons</taxon>
        <taxon>Gunneridae</taxon>
        <taxon>Pentapetalae</taxon>
        <taxon>rosids</taxon>
        <taxon>fabids</taxon>
        <taxon>Fagales</taxon>
        <taxon>Fagaceae</taxon>
        <taxon>Quercus</taxon>
    </lineage>
</organism>
<protein>
    <submittedName>
        <fullName evidence="4">Pathogenesis-related homeodomain protein</fullName>
    </submittedName>
</protein>
<dbReference type="EMBL" id="PKMF04000151">
    <property type="protein sequence ID" value="KAK7846725.1"/>
    <property type="molecule type" value="Genomic_DNA"/>
</dbReference>
<feature type="region of interest" description="Disordered" evidence="3">
    <location>
        <begin position="35"/>
        <end position="78"/>
    </location>
</feature>
<dbReference type="GO" id="GO:0003677">
    <property type="term" value="F:DNA binding"/>
    <property type="evidence" value="ECO:0007669"/>
    <property type="project" value="UniProtKB-KW"/>
</dbReference>
<dbReference type="GO" id="GO:0045814">
    <property type="term" value="P:negative regulation of gene expression, epigenetic"/>
    <property type="evidence" value="ECO:0007669"/>
    <property type="project" value="TreeGrafter"/>
</dbReference>
<accession>A0AAW0L4W1</accession>
<comment type="subcellular location">
    <subcellularLocation>
        <location evidence="1">Nucleus</location>
    </subcellularLocation>
</comment>
<feature type="compositionally biased region" description="Basic residues" evidence="3">
    <location>
        <begin position="35"/>
        <end position="51"/>
    </location>
</feature>
<evidence type="ECO:0000313" key="4">
    <source>
        <dbReference type="EMBL" id="KAK7846725.1"/>
    </source>
</evidence>
<sequence>MHGTAKKLTFQESSRSCYSKTESGSKLIASFKFKKGSKISDGKKHKPKSKSHVNTVGSNLSKRTVTESVSRGPKNDSISRKFVSKKILHKALDTKSSKKQSSLKLQGGKPSLNSSERNGKNADGEVKITNLKKRKKRMQKDTVELDEASRLKRRTRYLLIKMKLEQNLIDAYSGEGWKGQRYENLNSHIFPLKKKSSSFSFILNVQ</sequence>
<dbReference type="GO" id="GO:0005634">
    <property type="term" value="C:nucleus"/>
    <property type="evidence" value="ECO:0007669"/>
    <property type="project" value="UniProtKB-SubCell"/>
</dbReference>
<gene>
    <name evidence="4" type="primary">PRH_1</name>
    <name evidence="4" type="ORF">CFP56_007575</name>
</gene>
<keyword evidence="2" id="KW-0539">Nucleus</keyword>
<keyword evidence="5" id="KW-1185">Reference proteome</keyword>
<evidence type="ECO:0000313" key="5">
    <source>
        <dbReference type="Proteomes" id="UP000237347"/>
    </source>
</evidence>
<evidence type="ECO:0000256" key="2">
    <source>
        <dbReference type="ARBA" id="ARBA00023242"/>
    </source>
</evidence>
<proteinExistence type="predicted"/>
<comment type="caution">
    <text evidence="4">The sequence shown here is derived from an EMBL/GenBank/DDBJ whole genome shotgun (WGS) entry which is preliminary data.</text>
</comment>
<dbReference type="PANTHER" id="PTHR12628">
    <property type="entry name" value="POLYCOMB-LIKE TRANSCRIPTION FACTOR"/>
    <property type="match status" value="1"/>
</dbReference>
<dbReference type="Proteomes" id="UP000237347">
    <property type="component" value="Unassembled WGS sequence"/>
</dbReference>
<feature type="region of interest" description="Disordered" evidence="3">
    <location>
        <begin position="91"/>
        <end position="126"/>
    </location>
</feature>
<reference evidence="4 5" key="1">
    <citation type="journal article" date="2018" name="Sci. Data">
        <title>The draft genome sequence of cork oak.</title>
        <authorList>
            <person name="Ramos A.M."/>
            <person name="Usie A."/>
            <person name="Barbosa P."/>
            <person name="Barros P.M."/>
            <person name="Capote T."/>
            <person name="Chaves I."/>
            <person name="Simoes F."/>
            <person name="Abreu I."/>
            <person name="Carrasquinho I."/>
            <person name="Faro C."/>
            <person name="Guimaraes J.B."/>
            <person name="Mendonca D."/>
            <person name="Nobrega F."/>
            <person name="Rodrigues L."/>
            <person name="Saibo N.J.M."/>
            <person name="Varela M.C."/>
            <person name="Egas C."/>
            <person name="Matos J."/>
            <person name="Miguel C.M."/>
            <person name="Oliveira M.M."/>
            <person name="Ricardo C.P."/>
            <person name="Goncalves S."/>
        </authorList>
    </citation>
    <scope>NUCLEOTIDE SEQUENCE [LARGE SCALE GENOMIC DNA]</scope>
    <source>
        <strain evidence="5">cv. HL8</strain>
    </source>
</reference>
<keyword evidence="4" id="KW-0238">DNA-binding</keyword>
<feature type="compositionally biased region" description="Polar residues" evidence="3">
    <location>
        <begin position="52"/>
        <end position="69"/>
    </location>
</feature>
<name>A0AAW0L4W1_QUESU</name>
<feature type="compositionally biased region" description="Low complexity" evidence="3">
    <location>
        <begin position="99"/>
        <end position="109"/>
    </location>
</feature>
<dbReference type="AlphaFoldDB" id="A0AAW0L4W1"/>
<keyword evidence="4" id="KW-0371">Homeobox</keyword>
<feature type="compositionally biased region" description="Basic and acidic residues" evidence="3">
    <location>
        <begin position="117"/>
        <end position="126"/>
    </location>
</feature>
<evidence type="ECO:0000256" key="3">
    <source>
        <dbReference type="SAM" id="MobiDB-lite"/>
    </source>
</evidence>
<dbReference type="GO" id="GO:0003682">
    <property type="term" value="F:chromatin binding"/>
    <property type="evidence" value="ECO:0007669"/>
    <property type="project" value="TreeGrafter"/>
</dbReference>